<dbReference type="OrthoDB" id="975949at2"/>
<dbReference type="SUPFAM" id="SSF53474">
    <property type="entry name" value="alpha/beta-Hydrolases"/>
    <property type="match status" value="1"/>
</dbReference>
<dbReference type="PANTHER" id="PTHR43689:SF8">
    <property type="entry name" value="ALPHA_BETA-HYDROLASES SUPERFAMILY PROTEIN"/>
    <property type="match status" value="1"/>
</dbReference>
<dbReference type="InterPro" id="IPR029058">
    <property type="entry name" value="AB_hydrolase_fold"/>
</dbReference>
<keyword evidence="3" id="KW-1185">Reference proteome</keyword>
<protein>
    <submittedName>
        <fullName evidence="2">Pimeloyl-ACP methyl ester carboxylesterase</fullName>
    </submittedName>
</protein>
<name>A0A1I7N734_9BACT</name>
<dbReference type="RefSeq" id="WP_143103941.1">
    <property type="nucleotide sequence ID" value="NZ_FPCJ01000001.1"/>
</dbReference>
<dbReference type="Gene3D" id="3.40.50.1820">
    <property type="entry name" value="alpha/beta hydrolase"/>
    <property type="match status" value="1"/>
</dbReference>
<dbReference type="Proteomes" id="UP000199537">
    <property type="component" value="Unassembled WGS sequence"/>
</dbReference>
<dbReference type="AlphaFoldDB" id="A0A1I7N734"/>
<organism evidence="2 3">
    <name type="scientific">Thermoflavifilum thermophilum</name>
    <dbReference type="NCBI Taxonomy" id="1393122"/>
    <lineage>
        <taxon>Bacteria</taxon>
        <taxon>Pseudomonadati</taxon>
        <taxon>Bacteroidota</taxon>
        <taxon>Chitinophagia</taxon>
        <taxon>Chitinophagales</taxon>
        <taxon>Chitinophagaceae</taxon>
        <taxon>Thermoflavifilum</taxon>
    </lineage>
</organism>
<reference evidence="3" key="1">
    <citation type="submission" date="2016-10" db="EMBL/GenBank/DDBJ databases">
        <authorList>
            <person name="Varghese N."/>
            <person name="Submissions S."/>
        </authorList>
    </citation>
    <scope>NUCLEOTIDE SEQUENCE [LARGE SCALE GENOMIC DNA]</scope>
    <source>
        <strain evidence="3">DSM 14807</strain>
    </source>
</reference>
<evidence type="ECO:0000313" key="2">
    <source>
        <dbReference type="EMBL" id="SFV30469.1"/>
    </source>
</evidence>
<gene>
    <name evidence="2" type="ORF">SAMN05660895_0803</name>
</gene>
<dbReference type="PANTHER" id="PTHR43689">
    <property type="entry name" value="HYDROLASE"/>
    <property type="match status" value="1"/>
</dbReference>
<dbReference type="InterPro" id="IPR022742">
    <property type="entry name" value="Hydrolase_4"/>
</dbReference>
<dbReference type="STRING" id="1393122.SAMN05660895_0803"/>
<dbReference type="InterPro" id="IPR000073">
    <property type="entry name" value="AB_hydrolase_1"/>
</dbReference>
<sequence>MQDLWWYTDGWQWHGLRWGNGSHMLICFHGFGEDASRFQVMEQAWGRDYTIIAIDLPFHGGTRQTIVSEALPQLVDWQELMQQIMHQFHQQQCDLMGYSLGGRICLRLTQQMPQHIRSLILLAPDGLHHNFWFYFLTRTKIGKKLFRWHVDHPKLFFTITTYLEKMKLLSPSLKKFLEVQMNTREKRMLVLQSWNSLRAFVPDLAMIKKNINQYAISCYLFFGKYDRVIQSKHGKRFCSCLPKAHMLILDCGHQLLTEETAWFIKQQIDKPS</sequence>
<dbReference type="Pfam" id="PF12146">
    <property type="entry name" value="Hydrolase_4"/>
    <property type="match status" value="1"/>
</dbReference>
<dbReference type="EMBL" id="FPCJ01000001">
    <property type="protein sequence ID" value="SFV30469.1"/>
    <property type="molecule type" value="Genomic_DNA"/>
</dbReference>
<feature type="domain" description="Serine aminopeptidase S33" evidence="1">
    <location>
        <begin position="24"/>
        <end position="259"/>
    </location>
</feature>
<evidence type="ECO:0000313" key="3">
    <source>
        <dbReference type="Proteomes" id="UP000199537"/>
    </source>
</evidence>
<accession>A0A1I7N734</accession>
<proteinExistence type="predicted"/>
<evidence type="ECO:0000259" key="1">
    <source>
        <dbReference type="Pfam" id="PF12146"/>
    </source>
</evidence>
<dbReference type="PRINTS" id="PR00111">
    <property type="entry name" value="ABHYDROLASE"/>
</dbReference>